<gene>
    <name evidence="1" type="ORF">M422DRAFT_66388</name>
</gene>
<dbReference type="Proteomes" id="UP000054279">
    <property type="component" value="Unassembled WGS sequence"/>
</dbReference>
<keyword evidence="2" id="KW-1185">Reference proteome</keyword>
<dbReference type="EMBL" id="KN837099">
    <property type="protein sequence ID" value="KIJ48003.1"/>
    <property type="molecule type" value="Genomic_DNA"/>
</dbReference>
<organism evidence="1 2">
    <name type="scientific">Sphaerobolus stellatus (strain SS14)</name>
    <dbReference type="NCBI Taxonomy" id="990650"/>
    <lineage>
        <taxon>Eukaryota</taxon>
        <taxon>Fungi</taxon>
        <taxon>Dikarya</taxon>
        <taxon>Basidiomycota</taxon>
        <taxon>Agaricomycotina</taxon>
        <taxon>Agaricomycetes</taxon>
        <taxon>Phallomycetidae</taxon>
        <taxon>Geastrales</taxon>
        <taxon>Sphaerobolaceae</taxon>
        <taxon>Sphaerobolus</taxon>
    </lineage>
</organism>
<dbReference type="SUPFAM" id="SSF52047">
    <property type="entry name" value="RNI-like"/>
    <property type="match status" value="1"/>
</dbReference>
<sequence length="524" mass="59949">MENLPKELWDTIAEGLEGHADLLALGLTSKSWCKVIIPNHLETRVVRADAKRRVVWTYFAENSLAASRVHSLDIPRFPWKEIIPIRLLEASGIRFDVRSRNLSNTIKKTIPMLRQALAHMVNLRCLEVYYDPAMTDIFLMLAENPFNTLQELRVQMFCLDNTFYTQFAAFTGLLKVDIQIEVSDPNDPAPYLTPLLDMLLSKCPDLDDLCLDLSPGHSAPRFIMQGTWSKLKRLTLKTDMLTTNQPAHLRDSNRVGVDVGYETIWDPASTRSVRAQVMARFLARHPKLEVLKIFSSTAFMSDCITAHDAPSLKSFYLNYRYDDRGGKGLPEGVFPLSKLLPLEVAARLEYYEGWISAACLPLLSKMTSLKTCVPWLDEYNLLGPFLKAVPHLQRICYSISPAGLMTRESDILGYYGDFVSKSPSKSNLTHWARFPDDPYNISHWYYPRGRPAYILPAVEAFLRRISQMKDMKYVQIGSSEKGEDWVEIIRDMEGNYQGYQITNEVTLPKHWGKFYEIGHFPSMV</sequence>
<evidence type="ECO:0000313" key="1">
    <source>
        <dbReference type="EMBL" id="KIJ48003.1"/>
    </source>
</evidence>
<proteinExistence type="predicted"/>
<evidence type="ECO:0000313" key="2">
    <source>
        <dbReference type="Proteomes" id="UP000054279"/>
    </source>
</evidence>
<protein>
    <recommendedName>
        <fullName evidence="3">F-box domain-containing protein</fullName>
    </recommendedName>
</protein>
<evidence type="ECO:0008006" key="3">
    <source>
        <dbReference type="Google" id="ProtNLM"/>
    </source>
</evidence>
<reference evidence="1 2" key="1">
    <citation type="submission" date="2014-06" db="EMBL/GenBank/DDBJ databases">
        <title>Evolutionary Origins and Diversification of the Mycorrhizal Mutualists.</title>
        <authorList>
            <consortium name="DOE Joint Genome Institute"/>
            <consortium name="Mycorrhizal Genomics Consortium"/>
            <person name="Kohler A."/>
            <person name="Kuo A."/>
            <person name="Nagy L.G."/>
            <person name="Floudas D."/>
            <person name="Copeland A."/>
            <person name="Barry K.W."/>
            <person name="Cichocki N."/>
            <person name="Veneault-Fourrey C."/>
            <person name="LaButti K."/>
            <person name="Lindquist E.A."/>
            <person name="Lipzen A."/>
            <person name="Lundell T."/>
            <person name="Morin E."/>
            <person name="Murat C."/>
            <person name="Riley R."/>
            <person name="Ohm R."/>
            <person name="Sun H."/>
            <person name="Tunlid A."/>
            <person name="Henrissat B."/>
            <person name="Grigoriev I.V."/>
            <person name="Hibbett D.S."/>
            <person name="Martin F."/>
        </authorList>
    </citation>
    <scope>NUCLEOTIDE SEQUENCE [LARGE SCALE GENOMIC DNA]</scope>
    <source>
        <strain evidence="1 2">SS14</strain>
    </source>
</reference>
<name>A0A0C9UWF9_SPHS4</name>
<accession>A0A0C9UWF9</accession>
<dbReference type="HOGENOM" id="CLU_540978_0_0_1"/>
<dbReference type="OrthoDB" id="2870744at2759"/>
<dbReference type="AlphaFoldDB" id="A0A0C9UWF9"/>